<dbReference type="AlphaFoldDB" id="A0A3G2R9Y1"/>
<feature type="domain" description="Leucine-binding protein" evidence="5">
    <location>
        <begin position="60"/>
        <end position="399"/>
    </location>
</feature>
<organism evidence="6 7">
    <name type="scientific">Biomaibacter acetigenes</name>
    <dbReference type="NCBI Taxonomy" id="2316383"/>
    <lineage>
        <taxon>Bacteria</taxon>
        <taxon>Bacillati</taxon>
        <taxon>Bacillota</taxon>
        <taxon>Clostridia</taxon>
        <taxon>Thermosediminibacterales</taxon>
        <taxon>Tepidanaerobacteraceae</taxon>
        <taxon>Biomaibacter</taxon>
    </lineage>
</organism>
<evidence type="ECO:0000313" key="6">
    <source>
        <dbReference type="EMBL" id="AYO32290.1"/>
    </source>
</evidence>
<dbReference type="InterPro" id="IPR051010">
    <property type="entry name" value="BCAA_transport"/>
</dbReference>
<evidence type="ECO:0000256" key="3">
    <source>
        <dbReference type="SAM" id="MobiDB-lite"/>
    </source>
</evidence>
<gene>
    <name evidence="6" type="ORF">D2962_12480</name>
</gene>
<evidence type="ECO:0000256" key="4">
    <source>
        <dbReference type="SAM" id="SignalP"/>
    </source>
</evidence>
<evidence type="ECO:0000256" key="1">
    <source>
        <dbReference type="ARBA" id="ARBA00010062"/>
    </source>
</evidence>
<proteinExistence type="inferred from homology"/>
<feature type="compositionally biased region" description="Low complexity" evidence="3">
    <location>
        <begin position="42"/>
        <end position="54"/>
    </location>
</feature>
<dbReference type="EMBL" id="CP033169">
    <property type="protein sequence ID" value="AYO32290.1"/>
    <property type="molecule type" value="Genomic_DNA"/>
</dbReference>
<dbReference type="Proteomes" id="UP000280960">
    <property type="component" value="Chromosome"/>
</dbReference>
<dbReference type="PANTHER" id="PTHR30483">
    <property type="entry name" value="LEUCINE-SPECIFIC-BINDING PROTEIN"/>
    <property type="match status" value="1"/>
</dbReference>
<evidence type="ECO:0000313" key="7">
    <source>
        <dbReference type="Proteomes" id="UP000280960"/>
    </source>
</evidence>
<reference evidence="6 7" key="1">
    <citation type="submission" date="2018-10" db="EMBL/GenBank/DDBJ databases">
        <authorList>
            <person name="Zhang X."/>
        </authorList>
    </citation>
    <scope>NUCLEOTIDE SEQUENCE [LARGE SCALE GENOMIC DNA]</scope>
    <source>
        <strain evidence="6 7">SK-G1</strain>
    </source>
</reference>
<accession>A0A3G2R9Y1</accession>
<feature type="region of interest" description="Disordered" evidence="3">
    <location>
        <begin position="26"/>
        <end position="59"/>
    </location>
</feature>
<name>A0A3G2R9Y1_9FIRM</name>
<dbReference type="KEGG" id="bacg:D2962_12480"/>
<protein>
    <submittedName>
        <fullName evidence="6">ABC transporter substrate-binding protein</fullName>
    </submittedName>
</protein>
<dbReference type="Pfam" id="PF13458">
    <property type="entry name" value="Peripla_BP_6"/>
    <property type="match status" value="1"/>
</dbReference>
<sequence>MKKLLIITVVFLLVVSAFLAGCGSKQASESSKPAESGQQAPDSSKSDSNQSSGESSDDVIRVGVYEPMTGASAAGGQMTVEGINLANEMFPEVLGKKIKLFLVDNKTDKTEAANAVARLIQQNKVSVIIGSYGSSLSMAGGQVAKDAKVPVVGCSPTNPLVTLNNDYYFRVCFIDPFQGKVMAKYAFNTLKAKKAAIIMDVSNDYSVGLSNFFKQAFVELTGDKNAIVAEAKYKTGDQEFTAQLTSIKDLNPDVIFAPGNYGESALLIKQARDLGIKAPFLGGDTYEAPEFIQIGGKAVEGVAFSTHYTAEAPVTEVSKQFLDAYKQKYGKDPTAFAALGFDAYLVARDAIERAGSAEPQAIRDALAKTQDFKGATGIITLDQNGDANKSAVIKQVKDGKFVYVETIQPDK</sequence>
<evidence type="ECO:0000256" key="2">
    <source>
        <dbReference type="ARBA" id="ARBA00022729"/>
    </source>
</evidence>
<dbReference type="InterPro" id="IPR028082">
    <property type="entry name" value="Peripla_BP_I"/>
</dbReference>
<dbReference type="InterPro" id="IPR028081">
    <property type="entry name" value="Leu-bd"/>
</dbReference>
<keyword evidence="7" id="KW-1185">Reference proteome</keyword>
<keyword evidence="2 4" id="KW-0732">Signal</keyword>
<dbReference type="PANTHER" id="PTHR30483:SF6">
    <property type="entry name" value="PERIPLASMIC BINDING PROTEIN OF ABC TRANSPORTER FOR NATURAL AMINO ACIDS"/>
    <property type="match status" value="1"/>
</dbReference>
<feature type="signal peptide" evidence="4">
    <location>
        <begin position="1"/>
        <end position="27"/>
    </location>
</feature>
<feature type="compositionally biased region" description="Polar residues" evidence="3">
    <location>
        <begin position="26"/>
        <end position="41"/>
    </location>
</feature>
<comment type="similarity">
    <text evidence="1">Belongs to the leucine-binding protein family.</text>
</comment>
<feature type="chain" id="PRO_5018061367" evidence="4">
    <location>
        <begin position="28"/>
        <end position="411"/>
    </location>
</feature>
<dbReference type="CDD" id="cd06347">
    <property type="entry name" value="PBP1_ABC_LivK_ligand_binding-like"/>
    <property type="match status" value="1"/>
</dbReference>
<dbReference type="SUPFAM" id="SSF53822">
    <property type="entry name" value="Periplasmic binding protein-like I"/>
    <property type="match status" value="1"/>
</dbReference>
<evidence type="ECO:0000259" key="5">
    <source>
        <dbReference type="Pfam" id="PF13458"/>
    </source>
</evidence>
<dbReference type="PROSITE" id="PS51257">
    <property type="entry name" value="PROKAR_LIPOPROTEIN"/>
    <property type="match status" value="1"/>
</dbReference>
<dbReference type="Gene3D" id="3.40.50.2300">
    <property type="match status" value="2"/>
</dbReference>